<dbReference type="Proteomes" id="UP000032336">
    <property type="component" value="Unassembled WGS sequence"/>
</dbReference>
<feature type="domain" description="KH type-2" evidence="8">
    <location>
        <begin position="196"/>
        <end position="267"/>
    </location>
</feature>
<dbReference type="InterPro" id="IPR005662">
    <property type="entry name" value="GTPase_Era-like"/>
</dbReference>
<reference evidence="9 10" key="1">
    <citation type="submission" date="2015-01" db="EMBL/GenBank/DDBJ databases">
        <title>Draft genome of the acidophilic iron oxidizer Ferrimicrobium acidiphilum strain T23.</title>
        <authorList>
            <person name="Poehlein A."/>
            <person name="Eisen S."/>
            <person name="Schloemann M."/>
            <person name="Johnson B.D."/>
            <person name="Daniel R."/>
            <person name="Muehling M."/>
        </authorList>
    </citation>
    <scope>NUCLEOTIDE SEQUENCE [LARGE SCALE GENOMIC DNA]</scope>
    <source>
        <strain evidence="9 10">T23</strain>
    </source>
</reference>
<dbReference type="PATRIC" id="fig|1121877.4.peg.2523"/>
<dbReference type="GO" id="GO:0070181">
    <property type="term" value="F:small ribosomal subunit rRNA binding"/>
    <property type="evidence" value="ECO:0007669"/>
    <property type="project" value="UniProtKB-UniRule"/>
</dbReference>
<dbReference type="InterPro" id="IPR006073">
    <property type="entry name" value="GTP-bd"/>
</dbReference>
<evidence type="ECO:0000256" key="4">
    <source>
        <dbReference type="ARBA" id="ARBA00022884"/>
    </source>
</evidence>
<evidence type="ECO:0000256" key="7">
    <source>
        <dbReference type="RuleBase" id="RU003761"/>
    </source>
</evidence>
<keyword evidence="6" id="KW-0690">Ribosome biogenesis</keyword>
<evidence type="ECO:0000256" key="5">
    <source>
        <dbReference type="ARBA" id="ARBA00023134"/>
    </source>
</evidence>
<dbReference type="PRINTS" id="PR00326">
    <property type="entry name" value="GTP1OBG"/>
</dbReference>
<evidence type="ECO:0000256" key="2">
    <source>
        <dbReference type="ARBA" id="ARBA00020484"/>
    </source>
</evidence>
<organism evidence="9 10">
    <name type="scientific">Ferrimicrobium acidiphilum DSM 19497</name>
    <dbReference type="NCBI Taxonomy" id="1121877"/>
    <lineage>
        <taxon>Bacteria</taxon>
        <taxon>Bacillati</taxon>
        <taxon>Actinomycetota</taxon>
        <taxon>Acidimicrobiia</taxon>
        <taxon>Acidimicrobiales</taxon>
        <taxon>Acidimicrobiaceae</taxon>
        <taxon>Ferrimicrobium</taxon>
    </lineage>
</organism>
<protein>
    <recommendedName>
        <fullName evidence="2 6">GTPase Era</fullName>
    </recommendedName>
</protein>
<dbReference type="SUPFAM" id="SSF54814">
    <property type="entry name" value="Prokaryotic type KH domain (KH-domain type II)"/>
    <property type="match status" value="1"/>
</dbReference>
<dbReference type="GO" id="GO:0005525">
    <property type="term" value="F:GTP binding"/>
    <property type="evidence" value="ECO:0007669"/>
    <property type="project" value="UniProtKB-UniRule"/>
</dbReference>
<dbReference type="GO" id="GO:0005737">
    <property type="term" value="C:cytoplasm"/>
    <property type="evidence" value="ECO:0007669"/>
    <property type="project" value="UniProtKB-SubCell"/>
</dbReference>
<keyword evidence="6" id="KW-0963">Cytoplasm</keyword>
<dbReference type="GO" id="GO:0003924">
    <property type="term" value="F:GTPase activity"/>
    <property type="evidence" value="ECO:0007669"/>
    <property type="project" value="UniProtKB-UniRule"/>
</dbReference>
<dbReference type="NCBIfam" id="TIGR00436">
    <property type="entry name" value="era"/>
    <property type="match status" value="1"/>
</dbReference>
<dbReference type="SUPFAM" id="SSF52540">
    <property type="entry name" value="P-loop containing nucleoside triphosphate hydrolases"/>
    <property type="match status" value="1"/>
</dbReference>
<dbReference type="GO" id="GO:0000028">
    <property type="term" value="P:ribosomal small subunit assembly"/>
    <property type="evidence" value="ECO:0007669"/>
    <property type="project" value="TreeGrafter"/>
</dbReference>
<dbReference type="NCBIfam" id="TIGR00231">
    <property type="entry name" value="small_GTP"/>
    <property type="match status" value="1"/>
</dbReference>
<name>A0A0D8FRS9_9ACTN</name>
<dbReference type="InterPro" id="IPR005225">
    <property type="entry name" value="Small_GTP-bd"/>
</dbReference>
<keyword evidence="6" id="KW-1003">Cell membrane</keyword>
<comment type="similarity">
    <text evidence="1 6 7">Belongs to the TRAFAC class TrmE-Era-EngA-EngB-Septin-like GTPase superfamily. Era GTPase family.</text>
</comment>
<gene>
    <name evidence="6 9" type="primary">era</name>
    <name evidence="9" type="ORF">FEAC_22670</name>
</gene>
<keyword evidence="6" id="KW-0472">Membrane</keyword>
<dbReference type="InterPro" id="IPR027417">
    <property type="entry name" value="P-loop_NTPase"/>
</dbReference>
<keyword evidence="10" id="KW-1185">Reference proteome</keyword>
<feature type="binding site" evidence="6">
    <location>
        <begin position="57"/>
        <end position="61"/>
    </location>
    <ligand>
        <name>GTP</name>
        <dbReference type="ChEBI" id="CHEBI:37565"/>
    </ligand>
</feature>
<dbReference type="PANTHER" id="PTHR42698:SF1">
    <property type="entry name" value="GTPASE ERA, MITOCHONDRIAL"/>
    <property type="match status" value="1"/>
</dbReference>
<dbReference type="HAMAP" id="MF_00367">
    <property type="entry name" value="GTPase_Era"/>
    <property type="match status" value="1"/>
</dbReference>
<keyword evidence="6" id="KW-0699">rRNA-binding</keyword>
<dbReference type="InterPro" id="IPR009019">
    <property type="entry name" value="KH_sf_prok-type"/>
</dbReference>
<dbReference type="STRING" id="1121877.FEAC_22670"/>
<dbReference type="Pfam" id="PF01926">
    <property type="entry name" value="MMR_HSR1"/>
    <property type="match status" value="1"/>
</dbReference>
<feature type="binding site" evidence="6">
    <location>
        <begin position="116"/>
        <end position="119"/>
    </location>
    <ligand>
        <name>GTP</name>
        <dbReference type="ChEBI" id="CHEBI:37565"/>
    </ligand>
</feature>
<comment type="subcellular location">
    <subcellularLocation>
        <location evidence="6">Cytoplasm</location>
    </subcellularLocation>
    <subcellularLocation>
        <location evidence="6">Cell membrane</location>
        <topology evidence="6">Peripheral membrane protein</topology>
    </subcellularLocation>
</comment>
<keyword evidence="3 6" id="KW-0547">Nucleotide-binding</keyword>
<dbReference type="Pfam" id="PF07650">
    <property type="entry name" value="KH_2"/>
    <property type="match status" value="1"/>
</dbReference>
<comment type="subunit">
    <text evidence="6">Monomer.</text>
</comment>
<dbReference type="InterPro" id="IPR015946">
    <property type="entry name" value="KH_dom-like_a/b"/>
</dbReference>
<evidence type="ECO:0000256" key="6">
    <source>
        <dbReference type="HAMAP-Rule" id="MF_00367"/>
    </source>
</evidence>
<dbReference type="eggNOG" id="COG1159">
    <property type="taxonomic scope" value="Bacteria"/>
</dbReference>
<dbReference type="EMBL" id="JXUW01000024">
    <property type="protein sequence ID" value="KJE75970.1"/>
    <property type="molecule type" value="Genomic_DNA"/>
</dbReference>
<dbReference type="Gene3D" id="3.30.300.20">
    <property type="match status" value="1"/>
</dbReference>
<comment type="caution">
    <text evidence="9">The sequence shown here is derived from an EMBL/GenBank/DDBJ whole genome shotgun (WGS) entry which is preliminary data.</text>
</comment>
<dbReference type="CDD" id="cd22534">
    <property type="entry name" value="KH-II_Era"/>
    <property type="match status" value="1"/>
</dbReference>
<evidence type="ECO:0000256" key="1">
    <source>
        <dbReference type="ARBA" id="ARBA00007921"/>
    </source>
</evidence>
<dbReference type="Gene3D" id="3.40.50.300">
    <property type="entry name" value="P-loop containing nucleotide triphosphate hydrolases"/>
    <property type="match status" value="1"/>
</dbReference>
<sequence length="281" mass="31470">MRSGFVAVVGRTNVGKSSLINAIAEARLSTVSWHKNTTRRAVRVIVREPEVEMVLVDTPGLDVGHDQLAARLFAVTEGEIEGADFTLMVLDATKPLSDRERGVLGQLSPDDMVVINKVDLVHPGTLLPKLQELSSWVVSDYLLASAKTGEGVVELREILSGHLPEGGPMYDPETKVDLPLRIWIAEVVRDELLNGLREEVPHSVECRVIDWDGDDEEEVPVTIFVERTSQKGILIGEGGARLRSVRHRVNRRLRGRYRVRLEVKVAKEWSRDSRMLDEFEI</sequence>
<accession>A0A0D8FRS9</accession>
<dbReference type="InterPro" id="IPR030388">
    <property type="entry name" value="G_ERA_dom"/>
</dbReference>
<evidence type="ECO:0000259" key="8">
    <source>
        <dbReference type="PROSITE" id="PS50823"/>
    </source>
</evidence>
<dbReference type="CDD" id="cd04163">
    <property type="entry name" value="Era"/>
    <property type="match status" value="1"/>
</dbReference>
<dbReference type="GO" id="GO:0005886">
    <property type="term" value="C:plasma membrane"/>
    <property type="evidence" value="ECO:0007669"/>
    <property type="project" value="UniProtKB-SubCell"/>
</dbReference>
<evidence type="ECO:0000313" key="9">
    <source>
        <dbReference type="EMBL" id="KJE75970.1"/>
    </source>
</evidence>
<evidence type="ECO:0000256" key="3">
    <source>
        <dbReference type="ARBA" id="ARBA00022741"/>
    </source>
</evidence>
<comment type="function">
    <text evidence="6">An essential GTPase that binds both GDP and GTP, with rapid nucleotide exchange. Plays a role in 16S rRNA processing and 30S ribosomal subunit biogenesis and possibly also in cell cycle regulation and energy metabolism.</text>
</comment>
<dbReference type="PROSITE" id="PS50823">
    <property type="entry name" value="KH_TYPE_2"/>
    <property type="match status" value="1"/>
</dbReference>
<evidence type="ECO:0000313" key="10">
    <source>
        <dbReference type="Proteomes" id="UP000032336"/>
    </source>
</evidence>
<keyword evidence="4 6" id="KW-0694">RNA-binding</keyword>
<dbReference type="GO" id="GO:0043024">
    <property type="term" value="F:ribosomal small subunit binding"/>
    <property type="evidence" value="ECO:0007669"/>
    <property type="project" value="TreeGrafter"/>
</dbReference>
<dbReference type="AlphaFoldDB" id="A0A0D8FRS9"/>
<dbReference type="InterPro" id="IPR004044">
    <property type="entry name" value="KH_dom_type_2"/>
</dbReference>
<keyword evidence="5 6" id="KW-0342">GTP-binding</keyword>
<dbReference type="PANTHER" id="PTHR42698">
    <property type="entry name" value="GTPASE ERA"/>
    <property type="match status" value="1"/>
</dbReference>
<feature type="binding site" evidence="6">
    <location>
        <begin position="10"/>
        <end position="17"/>
    </location>
    <ligand>
        <name>GTP</name>
        <dbReference type="ChEBI" id="CHEBI:37565"/>
    </ligand>
</feature>
<proteinExistence type="inferred from homology"/>